<dbReference type="Proteomes" id="UP000515663">
    <property type="component" value="Chromosome"/>
</dbReference>
<evidence type="ECO:0000313" key="1">
    <source>
        <dbReference type="EMBL" id="QMS99875.1"/>
    </source>
</evidence>
<proteinExistence type="predicted"/>
<evidence type="ECO:0008006" key="3">
    <source>
        <dbReference type="Google" id="ProtNLM"/>
    </source>
</evidence>
<evidence type="ECO:0000313" key="2">
    <source>
        <dbReference type="Proteomes" id="UP000515663"/>
    </source>
</evidence>
<dbReference type="KEGG" id="gji:H1R19_12870"/>
<dbReference type="EMBL" id="CP059491">
    <property type="protein sequence ID" value="QMS99875.1"/>
    <property type="molecule type" value="Genomic_DNA"/>
</dbReference>
<dbReference type="AlphaFoldDB" id="A0A7D7LVG7"/>
<keyword evidence="2" id="KW-1185">Reference proteome</keyword>
<protein>
    <recommendedName>
        <fullName evidence="3">Restriction endonuclease type IV Mrr domain-containing protein</fullName>
    </recommendedName>
</protein>
<name>A0A7D7LVG7_9ACTN</name>
<gene>
    <name evidence="1" type="ORF">H1R19_12870</name>
</gene>
<sequence>MDDFPSALEDAIDGVNEVVTPAMPDRRIRPLPWASRLSAMPYLPGGGTKQIEVLRELLQTTISSDGVLTATVLDGNGLERSLRDALKPLSSAGFVQSVDRDHAAVTDEAAAWLDSQDDAQLLAIFHRHVRYLGELLAVLEPERRTVRDLVEAAGKQYDLAWTTPDQTRRRITWLSCLGAVEYCTSTHVTITQRGRELLATLLLDGPHQTRARTPEPVKVNDPPQPIAALLGDMTQARLEGRNPILGYIPRGNGEADVVQALEALVNAASPSTTKANLLAFAEEHFGVSESSFGAVLTTLTRSGLIEQTSLNVYEPTLPGRAWLESGAALDLALLMHSRYLFVLEIVPMLQEHDRAPGLARAAVDYFGMKRVDTGGIRTRLQILKAAGLIEERANWRYQPTALGEEVAARYTLQAARDQIESESVTSSQGEAPPSAVRTARLIGQDLVSASTDSDNPIRLEQAVAAALQFLGFKAQHIGGGGKTDVLATVDNSDLKPIRVIVDAKSARSGTVNEGAVSFDTLREHQEQHRADYVVLVGPSFDGGRIRPRAGQNKVALVTTSELAAVVMRHARTPISAFHFVGLISGTQENRRELEACWSATERRTTLLAQVVTILAGEARDTDEVTHGALTSDQIYLIAREGGTGPRPKPRDIESVLELLQHPLVDSVRTVQGDRGRPPSYRLHDGPTHVQAKLSALAQALEGVDEAIESTE</sequence>
<accession>A0A7D7LVG7</accession>
<reference evidence="2" key="1">
    <citation type="submission" date="2020-07" db="EMBL/GenBank/DDBJ databases">
        <title>novel species isolated from the respiratory tract of Marmot.</title>
        <authorList>
            <person name="Zhang G."/>
        </authorList>
    </citation>
    <scope>NUCLEOTIDE SEQUENCE [LARGE SCALE GENOMIC DNA]</scope>
    <source>
        <strain evidence="2">686</strain>
    </source>
</reference>
<dbReference type="RefSeq" id="WP_219849226.1">
    <property type="nucleotide sequence ID" value="NZ_CP059491.1"/>
</dbReference>
<organism evidence="1 2">
    <name type="scientific">Gordonia jinghuaiqii</name>
    <dbReference type="NCBI Taxonomy" id="2758710"/>
    <lineage>
        <taxon>Bacteria</taxon>
        <taxon>Bacillati</taxon>
        <taxon>Actinomycetota</taxon>
        <taxon>Actinomycetes</taxon>
        <taxon>Mycobacteriales</taxon>
        <taxon>Gordoniaceae</taxon>
        <taxon>Gordonia</taxon>
    </lineage>
</organism>